<dbReference type="SUPFAM" id="SSF55785">
    <property type="entry name" value="PYP-like sensor domain (PAS domain)"/>
    <property type="match status" value="3"/>
</dbReference>
<reference evidence="4 5" key="1">
    <citation type="submission" date="2016-10" db="EMBL/GenBank/DDBJ databases">
        <authorList>
            <person name="de Groot N.N."/>
        </authorList>
    </citation>
    <scope>NUCLEOTIDE SEQUENCE [LARGE SCALE GENOMIC DNA]</scope>
    <source>
        <strain evidence="4 5">CGMCC 1.10434</strain>
    </source>
</reference>
<dbReference type="InterPro" id="IPR000014">
    <property type="entry name" value="PAS"/>
</dbReference>
<dbReference type="GO" id="GO:0006355">
    <property type="term" value="P:regulation of DNA-templated transcription"/>
    <property type="evidence" value="ECO:0007669"/>
    <property type="project" value="InterPro"/>
</dbReference>
<dbReference type="Gene3D" id="3.30.450.20">
    <property type="entry name" value="PAS domain"/>
    <property type="match status" value="3"/>
</dbReference>
<dbReference type="CDD" id="cd00130">
    <property type="entry name" value="PAS"/>
    <property type="match status" value="1"/>
</dbReference>
<dbReference type="RefSeq" id="WP_091498865.1">
    <property type="nucleotide sequence ID" value="NZ_FODJ01000009.1"/>
</dbReference>
<dbReference type="SMART" id="SM00267">
    <property type="entry name" value="GGDEF"/>
    <property type="match status" value="1"/>
</dbReference>
<dbReference type="InterPro" id="IPR013767">
    <property type="entry name" value="PAS_fold"/>
</dbReference>
<gene>
    <name evidence="4" type="ORF">SAMN04488134_109107</name>
</gene>
<dbReference type="SMART" id="SM00086">
    <property type="entry name" value="PAC"/>
    <property type="match status" value="1"/>
</dbReference>
<dbReference type="PROSITE" id="PS50113">
    <property type="entry name" value="PAC"/>
    <property type="match status" value="1"/>
</dbReference>
<proteinExistence type="predicted"/>
<evidence type="ECO:0000259" key="1">
    <source>
        <dbReference type="PROSITE" id="PS50112"/>
    </source>
</evidence>
<dbReference type="NCBIfam" id="TIGR00229">
    <property type="entry name" value="sensory_box"/>
    <property type="match status" value="2"/>
</dbReference>
<dbReference type="Pfam" id="PF00990">
    <property type="entry name" value="GGDEF"/>
    <property type="match status" value="1"/>
</dbReference>
<name>A0A1H8R0E4_9BACI</name>
<keyword evidence="5" id="KW-1185">Reference proteome</keyword>
<dbReference type="PROSITE" id="PS50112">
    <property type="entry name" value="PAS"/>
    <property type="match status" value="1"/>
</dbReference>
<dbReference type="Gene3D" id="3.30.70.270">
    <property type="match status" value="1"/>
</dbReference>
<dbReference type="CDD" id="cd01949">
    <property type="entry name" value="GGDEF"/>
    <property type="match status" value="1"/>
</dbReference>
<protein>
    <submittedName>
        <fullName evidence="4">PAS domain S-box-containing protein/diguanylate cyclase (GGDEF) domain-containing protein</fullName>
    </submittedName>
</protein>
<dbReference type="InterPro" id="IPR000160">
    <property type="entry name" value="GGDEF_dom"/>
</dbReference>
<dbReference type="PANTHER" id="PTHR44757:SF2">
    <property type="entry name" value="BIOFILM ARCHITECTURE MAINTENANCE PROTEIN MBAA"/>
    <property type="match status" value="1"/>
</dbReference>
<dbReference type="InterPro" id="IPR001610">
    <property type="entry name" value="PAC"/>
</dbReference>
<dbReference type="PANTHER" id="PTHR44757">
    <property type="entry name" value="DIGUANYLATE CYCLASE DGCP"/>
    <property type="match status" value="1"/>
</dbReference>
<dbReference type="InterPro" id="IPR052155">
    <property type="entry name" value="Biofilm_reg_signaling"/>
</dbReference>
<evidence type="ECO:0000313" key="5">
    <source>
        <dbReference type="Proteomes" id="UP000199300"/>
    </source>
</evidence>
<evidence type="ECO:0000313" key="4">
    <source>
        <dbReference type="EMBL" id="SEO59806.1"/>
    </source>
</evidence>
<feature type="domain" description="GGDEF" evidence="3">
    <location>
        <begin position="417"/>
        <end position="550"/>
    </location>
</feature>
<dbReference type="SMART" id="SM00091">
    <property type="entry name" value="PAS"/>
    <property type="match status" value="3"/>
</dbReference>
<dbReference type="Pfam" id="PF08448">
    <property type="entry name" value="PAS_4"/>
    <property type="match status" value="2"/>
</dbReference>
<dbReference type="InterPro" id="IPR013656">
    <property type="entry name" value="PAS_4"/>
</dbReference>
<dbReference type="AlphaFoldDB" id="A0A1H8R0E4"/>
<dbReference type="Pfam" id="PF00989">
    <property type="entry name" value="PAS"/>
    <property type="match status" value="1"/>
</dbReference>
<dbReference type="InterPro" id="IPR029787">
    <property type="entry name" value="Nucleotide_cyclase"/>
</dbReference>
<evidence type="ECO:0000259" key="2">
    <source>
        <dbReference type="PROSITE" id="PS50113"/>
    </source>
</evidence>
<evidence type="ECO:0000259" key="3">
    <source>
        <dbReference type="PROSITE" id="PS50887"/>
    </source>
</evidence>
<organism evidence="4 5">
    <name type="scientific">Amphibacillus marinus</name>
    <dbReference type="NCBI Taxonomy" id="872970"/>
    <lineage>
        <taxon>Bacteria</taxon>
        <taxon>Bacillati</taxon>
        <taxon>Bacillota</taxon>
        <taxon>Bacilli</taxon>
        <taxon>Bacillales</taxon>
        <taxon>Bacillaceae</taxon>
        <taxon>Amphibacillus</taxon>
    </lineage>
</organism>
<accession>A0A1H8R0E4</accession>
<feature type="domain" description="PAC" evidence="2">
    <location>
        <begin position="333"/>
        <end position="385"/>
    </location>
</feature>
<dbReference type="SUPFAM" id="SSF55073">
    <property type="entry name" value="Nucleotide cyclase"/>
    <property type="match status" value="1"/>
</dbReference>
<dbReference type="InterPro" id="IPR035965">
    <property type="entry name" value="PAS-like_dom_sf"/>
</dbReference>
<feature type="domain" description="PAS" evidence="1">
    <location>
        <begin position="260"/>
        <end position="330"/>
    </location>
</feature>
<dbReference type="InterPro" id="IPR000700">
    <property type="entry name" value="PAS-assoc_C"/>
</dbReference>
<dbReference type="InterPro" id="IPR043128">
    <property type="entry name" value="Rev_trsase/Diguanyl_cyclase"/>
</dbReference>
<dbReference type="FunFam" id="3.30.70.270:FF:000001">
    <property type="entry name" value="Diguanylate cyclase domain protein"/>
    <property type="match status" value="1"/>
</dbReference>
<dbReference type="STRING" id="872970.SAMN04488134_109107"/>
<sequence>MDLTTQTILDNIQDMVFVMQVGKHDQFVYQFINQAAREKLNITNAVIGKTIHDVNPPTQAVIITEQYRNVLRSKAICIYEDNYFISSDGNKVSETTLSPIIESGRVTHIIAVTKDITAMKQAQEQESKSQQRLRMSRQRYKSLFDENTDAIAYLNLTGKIIRMNKACRQLMKLMANQDNRGNVFEAIVTEDKDCLAESFRQTTNGNARTIDIKVNGVDHFQIILQVKMIPMVHECQVQGVYMMLKDRTTEYFAKEMIVASEERFRLIAEHSSDLIQLLDQDGNYVYLSPSHQPVLGYQTSELQKMTLLELCDPAYSEMLEQRLAQLSSLKETQKLEVRLMNKAMHYQWFELHLEPVFASDGTYKHTIVVARDIEERKEHEEELHRLAYHDPLTGLANRRLFNARLEQVLALYVRQQNPFAVAMLDLDDFKAINDSNGHDVGDDVIIELARRLALSVREMDTVARLGGDEFILLLPEIGNRDDLMRVLNRIEDALLKPYQINNQTYLVGASIGAVMSTNYAITTHSIIRAADQALYAAKRTGKNKVVIHDQRMPEESLGKD</sequence>
<dbReference type="OrthoDB" id="9759607at2"/>
<dbReference type="PROSITE" id="PS50887">
    <property type="entry name" value="GGDEF"/>
    <property type="match status" value="1"/>
</dbReference>
<dbReference type="EMBL" id="FODJ01000009">
    <property type="protein sequence ID" value="SEO59806.1"/>
    <property type="molecule type" value="Genomic_DNA"/>
</dbReference>
<dbReference type="NCBIfam" id="TIGR00254">
    <property type="entry name" value="GGDEF"/>
    <property type="match status" value="1"/>
</dbReference>
<dbReference type="Proteomes" id="UP000199300">
    <property type="component" value="Unassembled WGS sequence"/>
</dbReference>